<gene>
    <name evidence="1" type="ORF">AMECASPLE_035338</name>
</gene>
<dbReference type="Gene3D" id="1.10.3210.10">
    <property type="entry name" value="Hypothetical protein af1432"/>
    <property type="match status" value="1"/>
</dbReference>
<evidence type="ECO:0000313" key="2">
    <source>
        <dbReference type="Proteomes" id="UP001469553"/>
    </source>
</evidence>
<dbReference type="EMBL" id="JAHRIP010005231">
    <property type="protein sequence ID" value="MEQ2281928.1"/>
    <property type="molecule type" value="Genomic_DNA"/>
</dbReference>
<sequence length="147" mass="17217">MQNNFDHLRLIKFARVCEVDGELQICYREKEAFNLYNMFYTRFCLFKQAYLHRVGNAIDWMITDAFLKANGHIQIEGSEGIMFTLSTAIDDMVAYTKLTDNVFEQILNHQSSDPDLESAKQILRRILKRDLYTCLGEFCPEVSKNKE</sequence>
<comment type="caution">
    <text evidence="1">The sequence shown here is derived from an EMBL/GenBank/DDBJ whole genome shotgun (WGS) entry which is preliminary data.</text>
</comment>
<dbReference type="InterPro" id="IPR050135">
    <property type="entry name" value="dGTPase-like"/>
</dbReference>
<proteinExistence type="predicted"/>
<dbReference type="PANTHER" id="PTHR11373">
    <property type="entry name" value="DEOXYNUCLEOSIDE TRIPHOSPHATE TRIPHOSPHOHYDROLASE"/>
    <property type="match status" value="1"/>
</dbReference>
<feature type="non-terminal residue" evidence="1">
    <location>
        <position position="147"/>
    </location>
</feature>
<reference evidence="1 2" key="1">
    <citation type="submission" date="2021-06" db="EMBL/GenBank/DDBJ databases">
        <authorList>
            <person name="Palmer J.M."/>
        </authorList>
    </citation>
    <scope>NUCLEOTIDE SEQUENCE [LARGE SCALE GENOMIC DNA]</scope>
    <source>
        <strain evidence="1 2">AS_MEX2019</strain>
        <tissue evidence="1">Muscle</tissue>
    </source>
</reference>
<dbReference type="PANTHER" id="PTHR11373:SF4">
    <property type="entry name" value="DEOXYNUCLEOSIDE TRIPHOSPHATE TRIPHOSPHOHYDROLASE SAMHD1"/>
    <property type="match status" value="1"/>
</dbReference>
<dbReference type="Proteomes" id="UP001469553">
    <property type="component" value="Unassembled WGS sequence"/>
</dbReference>
<evidence type="ECO:0000313" key="1">
    <source>
        <dbReference type="EMBL" id="MEQ2281928.1"/>
    </source>
</evidence>
<organism evidence="1 2">
    <name type="scientific">Ameca splendens</name>
    <dbReference type="NCBI Taxonomy" id="208324"/>
    <lineage>
        <taxon>Eukaryota</taxon>
        <taxon>Metazoa</taxon>
        <taxon>Chordata</taxon>
        <taxon>Craniata</taxon>
        <taxon>Vertebrata</taxon>
        <taxon>Euteleostomi</taxon>
        <taxon>Actinopterygii</taxon>
        <taxon>Neopterygii</taxon>
        <taxon>Teleostei</taxon>
        <taxon>Neoteleostei</taxon>
        <taxon>Acanthomorphata</taxon>
        <taxon>Ovalentaria</taxon>
        <taxon>Atherinomorphae</taxon>
        <taxon>Cyprinodontiformes</taxon>
        <taxon>Goodeidae</taxon>
        <taxon>Ameca</taxon>
    </lineage>
</organism>
<keyword evidence="2" id="KW-1185">Reference proteome</keyword>
<accession>A0ABV0XKK6</accession>
<dbReference type="SUPFAM" id="SSF109604">
    <property type="entry name" value="HD-domain/PDEase-like"/>
    <property type="match status" value="1"/>
</dbReference>
<protein>
    <submittedName>
        <fullName evidence="1">Uncharacterized protein</fullName>
    </submittedName>
</protein>
<name>A0ABV0XKK6_9TELE</name>